<gene>
    <name evidence="3" type="ORF">X929_02770</name>
</gene>
<evidence type="ECO:0000259" key="2">
    <source>
        <dbReference type="Pfam" id="PF22725"/>
    </source>
</evidence>
<accession>A0A2K1P4X4</accession>
<evidence type="ECO:0000313" key="4">
    <source>
        <dbReference type="Proteomes" id="UP000236434"/>
    </source>
</evidence>
<feature type="domain" description="GFO/IDH/MocA-like oxidoreductase" evidence="2">
    <location>
        <begin position="138"/>
        <end position="272"/>
    </location>
</feature>
<sequence length="410" mass="47173">MNKVYFAVVGIRNFAAEHIKFIKQLENEGKIKLAGIVVEDRRKNFDLEKKFKKEGIEIFYSYDDLLKNARDFVDVITLPTAIHTHSEMAIKAMKYGYNVLLEKPPAATVQEVDKIIEAEKETGKFCSIGFHMIHSRSIRKLKEIISQGKLGQIKEISCKAIWPRFRSYYTRNEWAGKSICNGHIILDGPINNALAHYLNNMLYLIGPSMNESIDLETVRAELYRAHTYIETEDTSCIEAKAINGTKIHFYVTHASNKKLDPYMVIEGTKGKAYWDFSEKTTIYLNNGEKIEFDNEGIDPHLEVFRIVAKKHLGIIDELYSTPKNSRPFVVAVNGAYDSAEKIVPIPKNFIKEYEEENEYKTVLNNIDEIIDEAFEKKVLFSDLGITWARATKEIKVKEYKSFNPFLKKDA</sequence>
<dbReference type="GO" id="GO:0000166">
    <property type="term" value="F:nucleotide binding"/>
    <property type="evidence" value="ECO:0007669"/>
    <property type="project" value="InterPro"/>
</dbReference>
<evidence type="ECO:0000259" key="1">
    <source>
        <dbReference type="Pfam" id="PF01408"/>
    </source>
</evidence>
<organism evidence="3 4">
    <name type="scientific">Petrotoga olearia DSM 13574</name>
    <dbReference type="NCBI Taxonomy" id="1122955"/>
    <lineage>
        <taxon>Bacteria</taxon>
        <taxon>Thermotogati</taxon>
        <taxon>Thermotogota</taxon>
        <taxon>Thermotogae</taxon>
        <taxon>Petrotogales</taxon>
        <taxon>Petrotogaceae</taxon>
        <taxon>Petrotoga</taxon>
    </lineage>
</organism>
<dbReference type="SUPFAM" id="SSF55347">
    <property type="entry name" value="Glyceraldehyde-3-phosphate dehydrogenase-like, C-terminal domain"/>
    <property type="match status" value="1"/>
</dbReference>
<dbReference type="Proteomes" id="UP000236434">
    <property type="component" value="Unassembled WGS sequence"/>
</dbReference>
<comment type="caution">
    <text evidence="3">The sequence shown here is derived from an EMBL/GenBank/DDBJ whole genome shotgun (WGS) entry which is preliminary data.</text>
</comment>
<proteinExistence type="predicted"/>
<dbReference type="SUPFAM" id="SSF51735">
    <property type="entry name" value="NAD(P)-binding Rossmann-fold domains"/>
    <property type="match status" value="1"/>
</dbReference>
<dbReference type="InterPro" id="IPR036291">
    <property type="entry name" value="NAD(P)-bd_dom_sf"/>
</dbReference>
<dbReference type="AlphaFoldDB" id="A0A2K1P4X4"/>
<dbReference type="Gene3D" id="3.40.50.720">
    <property type="entry name" value="NAD(P)-binding Rossmann-like Domain"/>
    <property type="match status" value="1"/>
</dbReference>
<feature type="domain" description="Gfo/Idh/MocA-like oxidoreductase N-terminal" evidence="1">
    <location>
        <begin position="6"/>
        <end position="130"/>
    </location>
</feature>
<dbReference type="PANTHER" id="PTHR43249">
    <property type="entry name" value="UDP-N-ACETYL-2-AMINO-2-DEOXY-D-GLUCURONATE OXIDASE"/>
    <property type="match status" value="1"/>
</dbReference>
<dbReference type="EMBL" id="AZRL01000004">
    <property type="protein sequence ID" value="PNR97757.1"/>
    <property type="molecule type" value="Genomic_DNA"/>
</dbReference>
<dbReference type="RefSeq" id="WP_103066507.1">
    <property type="nucleotide sequence ID" value="NZ_AZRL01000004.1"/>
</dbReference>
<dbReference type="OrthoDB" id="9815825at2"/>
<dbReference type="InterPro" id="IPR052515">
    <property type="entry name" value="Gfo/Idh/MocA_Oxidoreductase"/>
</dbReference>
<name>A0A2K1P4X4_9BACT</name>
<dbReference type="Gene3D" id="3.30.360.10">
    <property type="entry name" value="Dihydrodipicolinate Reductase, domain 2"/>
    <property type="match status" value="1"/>
</dbReference>
<dbReference type="InterPro" id="IPR055170">
    <property type="entry name" value="GFO_IDH_MocA-like_dom"/>
</dbReference>
<dbReference type="InterPro" id="IPR000683">
    <property type="entry name" value="Gfo/Idh/MocA-like_OxRdtase_N"/>
</dbReference>
<dbReference type="Pfam" id="PF01408">
    <property type="entry name" value="GFO_IDH_MocA"/>
    <property type="match status" value="1"/>
</dbReference>
<dbReference type="PANTHER" id="PTHR43249:SF1">
    <property type="entry name" value="D-GLUCOSIDE 3-DEHYDROGENASE"/>
    <property type="match status" value="1"/>
</dbReference>
<evidence type="ECO:0000313" key="3">
    <source>
        <dbReference type="EMBL" id="PNR97757.1"/>
    </source>
</evidence>
<reference evidence="3 4" key="1">
    <citation type="submission" date="2013-12" db="EMBL/GenBank/DDBJ databases">
        <title>Comparative genomics of Petrotoga isolates.</title>
        <authorList>
            <person name="Nesbo C.L."/>
            <person name="Charchuk R."/>
            <person name="Chow K."/>
        </authorList>
    </citation>
    <scope>NUCLEOTIDE SEQUENCE [LARGE SCALE GENOMIC DNA]</scope>
    <source>
        <strain evidence="3 4">DSM 13574</strain>
    </source>
</reference>
<protein>
    <submittedName>
        <fullName evidence="3">Uncharacterized protein</fullName>
    </submittedName>
</protein>
<dbReference type="Pfam" id="PF22725">
    <property type="entry name" value="GFO_IDH_MocA_C3"/>
    <property type="match status" value="1"/>
</dbReference>